<dbReference type="Proteomes" id="UP000325440">
    <property type="component" value="Unassembled WGS sequence"/>
</dbReference>
<keyword evidence="1" id="KW-0472">Membrane</keyword>
<accession>A0A5E4MR74</accession>
<dbReference type="InterPro" id="IPR036908">
    <property type="entry name" value="RlpA-like_sf"/>
</dbReference>
<dbReference type="Pfam" id="PF03330">
    <property type="entry name" value="DPBB_1"/>
    <property type="match status" value="1"/>
</dbReference>
<proteinExistence type="predicted"/>
<dbReference type="Gene3D" id="2.40.40.10">
    <property type="entry name" value="RlpA-like domain"/>
    <property type="match status" value="1"/>
</dbReference>
<dbReference type="OrthoDB" id="6589881at2759"/>
<evidence type="ECO:0000256" key="1">
    <source>
        <dbReference type="SAM" id="Phobius"/>
    </source>
</evidence>
<sequence length="200" mass="22349">MKEKSILTVALRILTVTISVLGKAGEGYASKPLGECKALDQICEDDQSCCSRYCLKPFLSIIWTKGICYTPAPTINDETYINAHAGICEFYKETDPKEIQYLNTEFNVLNAAHLSLPPYTRVEVWHNKYSVIVMINDRLPRSNGTLLDLSNEAAEQLGVAQEGFLSCRIQRITANLIIRRILFTAPIVVVIFGMVIYAIA</sequence>
<gene>
    <name evidence="4" type="ORF">CINCED_3A013393</name>
</gene>
<dbReference type="CDD" id="cd22268">
    <property type="entry name" value="DPBB_RlpA-like"/>
    <property type="match status" value="1"/>
</dbReference>
<feature type="domain" description="RlpA-like protein double-psi beta-barrel" evidence="3">
    <location>
        <begin position="107"/>
        <end position="165"/>
    </location>
</feature>
<keyword evidence="2" id="KW-0732">Signal</keyword>
<feature type="chain" id="PRO_5022878475" evidence="2">
    <location>
        <begin position="23"/>
        <end position="200"/>
    </location>
</feature>
<evidence type="ECO:0000313" key="4">
    <source>
        <dbReference type="EMBL" id="VVC31879.1"/>
    </source>
</evidence>
<organism evidence="4 5">
    <name type="scientific">Cinara cedri</name>
    <dbReference type="NCBI Taxonomy" id="506608"/>
    <lineage>
        <taxon>Eukaryota</taxon>
        <taxon>Metazoa</taxon>
        <taxon>Ecdysozoa</taxon>
        <taxon>Arthropoda</taxon>
        <taxon>Hexapoda</taxon>
        <taxon>Insecta</taxon>
        <taxon>Pterygota</taxon>
        <taxon>Neoptera</taxon>
        <taxon>Paraneoptera</taxon>
        <taxon>Hemiptera</taxon>
        <taxon>Sternorrhyncha</taxon>
        <taxon>Aphidomorpha</taxon>
        <taxon>Aphidoidea</taxon>
        <taxon>Aphididae</taxon>
        <taxon>Lachninae</taxon>
        <taxon>Cinara</taxon>
    </lineage>
</organism>
<protein>
    <submittedName>
        <fullName evidence="4">RlpA-like protein, double-psi beta-barrel domain</fullName>
    </submittedName>
</protein>
<dbReference type="AlphaFoldDB" id="A0A5E4MR74"/>
<dbReference type="InterPro" id="IPR009009">
    <property type="entry name" value="RlpA-like_DPBB"/>
</dbReference>
<evidence type="ECO:0000313" key="5">
    <source>
        <dbReference type="Proteomes" id="UP000325440"/>
    </source>
</evidence>
<name>A0A5E4MR74_9HEMI</name>
<evidence type="ECO:0000259" key="3">
    <source>
        <dbReference type="Pfam" id="PF03330"/>
    </source>
</evidence>
<feature type="transmembrane region" description="Helical" evidence="1">
    <location>
        <begin position="177"/>
        <end position="199"/>
    </location>
</feature>
<reference evidence="4 5" key="1">
    <citation type="submission" date="2019-08" db="EMBL/GenBank/DDBJ databases">
        <authorList>
            <person name="Alioto T."/>
            <person name="Alioto T."/>
            <person name="Gomez Garrido J."/>
        </authorList>
    </citation>
    <scope>NUCLEOTIDE SEQUENCE [LARGE SCALE GENOMIC DNA]</scope>
</reference>
<keyword evidence="1" id="KW-1133">Transmembrane helix</keyword>
<feature type="signal peptide" evidence="2">
    <location>
        <begin position="1"/>
        <end position="22"/>
    </location>
</feature>
<dbReference type="EMBL" id="CABPRJ010000951">
    <property type="protein sequence ID" value="VVC31879.1"/>
    <property type="molecule type" value="Genomic_DNA"/>
</dbReference>
<evidence type="ECO:0000256" key="2">
    <source>
        <dbReference type="SAM" id="SignalP"/>
    </source>
</evidence>
<keyword evidence="5" id="KW-1185">Reference proteome</keyword>
<keyword evidence="1" id="KW-0812">Transmembrane</keyword>